<dbReference type="EMBL" id="CABFWN010000003">
    <property type="protein sequence ID" value="VUG18306.1"/>
    <property type="molecule type" value="Genomic_DNA"/>
</dbReference>
<evidence type="ECO:0000256" key="8">
    <source>
        <dbReference type="SAM" id="Phobius"/>
    </source>
</evidence>
<dbReference type="PANTHER" id="PTHR12684:SF2">
    <property type="entry name" value="TRNA 2'-PHOSPHOTRANSFERASE 1"/>
    <property type="match status" value="1"/>
</dbReference>
<keyword evidence="10" id="KW-1185">Reference proteome</keyword>
<evidence type="ECO:0000256" key="3">
    <source>
        <dbReference type="ARBA" id="ARBA00012007"/>
    </source>
</evidence>
<dbReference type="AlphaFoldDB" id="A0A7D9H001"/>
<dbReference type="Proteomes" id="UP000478008">
    <property type="component" value="Unassembled WGS sequence"/>
</dbReference>
<evidence type="ECO:0000256" key="5">
    <source>
        <dbReference type="ARBA" id="ARBA00023027"/>
    </source>
</evidence>
<evidence type="ECO:0000313" key="9">
    <source>
        <dbReference type="EMBL" id="VUG18306.1"/>
    </source>
</evidence>
<keyword evidence="8" id="KW-0812">Transmembrane</keyword>
<evidence type="ECO:0000256" key="2">
    <source>
        <dbReference type="ARBA" id="ARBA00009836"/>
    </source>
</evidence>
<keyword evidence="5" id="KW-0520">NAD</keyword>
<dbReference type="SUPFAM" id="SSF56399">
    <property type="entry name" value="ADP-ribosylation"/>
    <property type="match status" value="1"/>
</dbReference>
<name>A0A7D9H001_DEKBR</name>
<evidence type="ECO:0000313" key="10">
    <source>
        <dbReference type="Proteomes" id="UP000478008"/>
    </source>
</evidence>
<sequence>MSLATSSAHPSKPRQVYHEPTGMHRLDILSRALSKLLRHQAGREHMNMDKRGFLSLCDVLNHRYFKSMKATPEDIFQAVNINDKKRFKIVQVQDDGIDYDNECKECEVHTYVQGCHYMICALQGHSIASVTDSYGMTEIKKNEYPEQIIHGTYYNKLKSIKESGGLSRMSRNHIHFAEGMPRYMNTGKRARETPCKENGKALESQDRAGVRKKRRASIISGMRKNCNVIISLDIEKVKKSDLVFYRSGNGVILCPGDKDGLVKLEYFGKVTDMSGKEIDLRDDLDWKMFYGLEGVCIVSDVFVLVISSVVSYSNRI</sequence>
<feature type="transmembrane region" description="Helical" evidence="8">
    <location>
        <begin position="288"/>
        <end position="312"/>
    </location>
</feature>
<keyword evidence="4" id="KW-0808">Transferase</keyword>
<accession>A0A7D9H001</accession>
<dbReference type="GO" id="GO:0006388">
    <property type="term" value="P:tRNA splicing, via endonucleolytic cleavage and ligation"/>
    <property type="evidence" value="ECO:0007669"/>
    <property type="project" value="TreeGrafter"/>
</dbReference>
<comment type="catalytic activity">
    <reaction evidence="6">
        <text>2'-phospho-[ligated tRNA] + NAD(+) = mature tRNA + ADP-alpha-D-ribose 1'',2''-cyclic phosphate + nicotinamide</text>
        <dbReference type="Rhea" id="RHEA:23324"/>
        <dbReference type="Rhea" id="RHEA-COMP:11106"/>
        <dbReference type="Rhea" id="RHEA-COMP:11107"/>
        <dbReference type="ChEBI" id="CHEBI:17154"/>
        <dbReference type="ChEBI" id="CHEBI:57540"/>
        <dbReference type="ChEBI" id="CHEBI:76596"/>
        <dbReference type="ChEBI" id="CHEBI:82883"/>
        <dbReference type="ChEBI" id="CHEBI:85027"/>
        <dbReference type="EC" id="2.7.1.160"/>
    </reaction>
</comment>
<dbReference type="Gene3D" id="1.10.10.970">
    <property type="entry name" value="RNA 2'-phosphotransferase, Tpt1/KptA family, N-terminal domain"/>
    <property type="match status" value="1"/>
</dbReference>
<dbReference type="PANTHER" id="PTHR12684">
    <property type="entry name" value="PUTATIVE PHOSPHOTRANSFERASE"/>
    <property type="match status" value="1"/>
</dbReference>
<dbReference type="EC" id="2.7.1.160" evidence="3"/>
<gene>
    <name evidence="9" type="ORF">DEBR0S3_07228G</name>
</gene>
<keyword evidence="8" id="KW-0472">Membrane</keyword>
<reference evidence="9 10" key="1">
    <citation type="submission" date="2019-07" db="EMBL/GenBank/DDBJ databases">
        <authorList>
            <person name="Friedrich A."/>
            <person name="Schacherer J."/>
        </authorList>
    </citation>
    <scope>NUCLEOTIDE SEQUENCE [LARGE SCALE GENOMIC DNA]</scope>
</reference>
<dbReference type="InterPro" id="IPR042081">
    <property type="entry name" value="RNA_2'-PTrans_C"/>
</dbReference>
<comment type="similarity">
    <text evidence="2">Belongs to the KptA/TPT1 family.</text>
</comment>
<protein>
    <recommendedName>
        <fullName evidence="3">2'-phosphotransferase</fullName>
        <ecNumber evidence="3">2.7.1.160</ecNumber>
    </recommendedName>
</protein>
<dbReference type="Gene3D" id="3.20.170.30">
    <property type="match status" value="2"/>
</dbReference>
<organism evidence="9 10">
    <name type="scientific">Dekkera bruxellensis</name>
    <name type="common">Brettanomyces custersii</name>
    <dbReference type="NCBI Taxonomy" id="5007"/>
    <lineage>
        <taxon>Eukaryota</taxon>
        <taxon>Fungi</taxon>
        <taxon>Dikarya</taxon>
        <taxon>Ascomycota</taxon>
        <taxon>Saccharomycotina</taxon>
        <taxon>Pichiomycetes</taxon>
        <taxon>Pichiales</taxon>
        <taxon>Pichiaceae</taxon>
        <taxon>Brettanomyces</taxon>
    </lineage>
</organism>
<evidence type="ECO:0000256" key="7">
    <source>
        <dbReference type="SAM" id="MobiDB-lite"/>
    </source>
</evidence>
<keyword evidence="8" id="KW-1133">Transmembrane helix</keyword>
<comment type="function">
    <text evidence="1">Catalyzes the last step of tRNA splicing, the transfer of the splice junction 2'-phosphate from ligated tRNA to NAD to produce ADP-ribose 1''-2'' cyclic phosphate.</text>
</comment>
<dbReference type="GO" id="GO:0000215">
    <property type="term" value="F:tRNA 2'-phosphotransferase activity"/>
    <property type="evidence" value="ECO:0007669"/>
    <property type="project" value="UniProtKB-EC"/>
</dbReference>
<evidence type="ECO:0000256" key="4">
    <source>
        <dbReference type="ARBA" id="ARBA00022679"/>
    </source>
</evidence>
<feature type="region of interest" description="Disordered" evidence="7">
    <location>
        <begin position="1"/>
        <end position="20"/>
    </location>
</feature>
<evidence type="ECO:0000256" key="6">
    <source>
        <dbReference type="ARBA" id="ARBA00047949"/>
    </source>
</evidence>
<dbReference type="InterPro" id="IPR002745">
    <property type="entry name" value="Ptrans_KptA/Tpt1"/>
</dbReference>
<evidence type="ECO:0000256" key="1">
    <source>
        <dbReference type="ARBA" id="ARBA00003343"/>
    </source>
</evidence>
<dbReference type="Pfam" id="PF01885">
    <property type="entry name" value="PTS_2-RNA"/>
    <property type="match status" value="1"/>
</dbReference>
<proteinExistence type="inferred from homology"/>
<dbReference type="InterPro" id="IPR042080">
    <property type="entry name" value="RNA_2'-PTrans_N"/>
</dbReference>